<dbReference type="AlphaFoldDB" id="G2XZQ1"/>
<organism evidence="1 2">
    <name type="scientific">Botryotinia fuckeliana (strain T4)</name>
    <name type="common">Noble rot fungus</name>
    <name type="synonym">Botrytis cinerea</name>
    <dbReference type="NCBI Taxonomy" id="999810"/>
    <lineage>
        <taxon>Eukaryota</taxon>
        <taxon>Fungi</taxon>
        <taxon>Dikarya</taxon>
        <taxon>Ascomycota</taxon>
        <taxon>Pezizomycotina</taxon>
        <taxon>Leotiomycetes</taxon>
        <taxon>Helotiales</taxon>
        <taxon>Sclerotiniaceae</taxon>
        <taxon>Botrytis</taxon>
    </lineage>
</organism>
<reference evidence="2" key="1">
    <citation type="journal article" date="2011" name="PLoS Genet.">
        <title>Genomic analysis of the necrotrophic fungal pathogens Sclerotinia sclerotiorum and Botrytis cinerea.</title>
        <authorList>
            <person name="Amselem J."/>
            <person name="Cuomo C.A."/>
            <person name="van Kan J.A."/>
            <person name="Viaud M."/>
            <person name="Benito E.P."/>
            <person name="Couloux A."/>
            <person name="Coutinho P.M."/>
            <person name="de Vries R.P."/>
            <person name="Dyer P.S."/>
            <person name="Fillinger S."/>
            <person name="Fournier E."/>
            <person name="Gout L."/>
            <person name="Hahn M."/>
            <person name="Kohn L."/>
            <person name="Lapalu N."/>
            <person name="Plummer K.M."/>
            <person name="Pradier J.M."/>
            <person name="Quevillon E."/>
            <person name="Sharon A."/>
            <person name="Simon A."/>
            <person name="ten Have A."/>
            <person name="Tudzynski B."/>
            <person name="Tudzynski P."/>
            <person name="Wincker P."/>
            <person name="Andrew M."/>
            <person name="Anthouard V."/>
            <person name="Beever R.E."/>
            <person name="Beffa R."/>
            <person name="Benoit I."/>
            <person name="Bouzid O."/>
            <person name="Brault B."/>
            <person name="Chen Z."/>
            <person name="Choquer M."/>
            <person name="Collemare J."/>
            <person name="Cotton P."/>
            <person name="Danchin E.G."/>
            <person name="Da Silva C."/>
            <person name="Gautier A."/>
            <person name="Giraud C."/>
            <person name="Giraud T."/>
            <person name="Gonzalez C."/>
            <person name="Grossetete S."/>
            <person name="Guldener U."/>
            <person name="Henrissat B."/>
            <person name="Howlett B.J."/>
            <person name="Kodira C."/>
            <person name="Kretschmer M."/>
            <person name="Lappartient A."/>
            <person name="Leroch M."/>
            <person name="Levis C."/>
            <person name="Mauceli E."/>
            <person name="Neuveglise C."/>
            <person name="Oeser B."/>
            <person name="Pearson M."/>
            <person name="Poulain J."/>
            <person name="Poussereau N."/>
            <person name="Quesneville H."/>
            <person name="Rascle C."/>
            <person name="Schumacher J."/>
            <person name="Segurens B."/>
            <person name="Sexton A."/>
            <person name="Silva E."/>
            <person name="Sirven C."/>
            <person name="Soanes D.M."/>
            <person name="Talbot N.J."/>
            <person name="Templeton M."/>
            <person name="Yandava C."/>
            <person name="Yarden O."/>
            <person name="Zeng Q."/>
            <person name="Rollins J.A."/>
            <person name="Lebrun M.H."/>
            <person name="Dickman M."/>
        </authorList>
    </citation>
    <scope>NUCLEOTIDE SEQUENCE [LARGE SCALE GENOMIC DNA]</scope>
    <source>
        <strain evidence="2">T4</strain>
    </source>
</reference>
<evidence type="ECO:0000313" key="1">
    <source>
        <dbReference type="EMBL" id="CCD45938.1"/>
    </source>
</evidence>
<proteinExistence type="predicted"/>
<sequence length="91" mass="10225">MLRGFVVEVTVIFYCRTLRRQEGGEALVRVAHWMADKTELQGGLSRDANRPRSEVELMLLKNVLIDGFRGSRIVNSGKATNDDAGRFSDKV</sequence>
<gene>
    <name evidence="1" type="ORF">BofuT4_uP049560.1</name>
</gene>
<protein>
    <submittedName>
        <fullName evidence="1">Uncharacterized protein</fullName>
    </submittedName>
</protein>
<dbReference type="InParanoid" id="G2XZQ1"/>
<accession>G2XZQ1</accession>
<dbReference type="HOGENOM" id="CLU_2426745_0_0_1"/>
<dbReference type="Proteomes" id="UP000008177">
    <property type="component" value="Unplaced contigs"/>
</dbReference>
<evidence type="ECO:0000313" key="2">
    <source>
        <dbReference type="Proteomes" id="UP000008177"/>
    </source>
</evidence>
<dbReference type="EMBL" id="FQ790278">
    <property type="protein sequence ID" value="CCD45938.1"/>
    <property type="molecule type" value="Genomic_DNA"/>
</dbReference>
<name>G2XZQ1_BOTF4</name>